<feature type="region of interest" description="Disordered" evidence="1">
    <location>
        <begin position="20"/>
        <end position="45"/>
    </location>
</feature>
<name>A0A382YXU8_9ZZZZ</name>
<feature type="non-terminal residue" evidence="2">
    <location>
        <position position="1"/>
    </location>
</feature>
<evidence type="ECO:0000313" key="2">
    <source>
        <dbReference type="EMBL" id="SVD87971.1"/>
    </source>
</evidence>
<protein>
    <submittedName>
        <fullName evidence="2">Uncharacterized protein</fullName>
    </submittedName>
</protein>
<accession>A0A382YXU8</accession>
<dbReference type="AlphaFoldDB" id="A0A382YXU8"/>
<reference evidence="2" key="1">
    <citation type="submission" date="2018-05" db="EMBL/GenBank/DDBJ databases">
        <authorList>
            <person name="Lanie J.A."/>
            <person name="Ng W.-L."/>
            <person name="Kazmierczak K.M."/>
            <person name="Andrzejewski T.M."/>
            <person name="Davidsen T.M."/>
            <person name="Wayne K.J."/>
            <person name="Tettelin H."/>
            <person name="Glass J.I."/>
            <person name="Rusch D."/>
            <person name="Podicherti R."/>
            <person name="Tsui H.-C.T."/>
            <person name="Winkler M.E."/>
        </authorList>
    </citation>
    <scope>NUCLEOTIDE SEQUENCE</scope>
</reference>
<organism evidence="2">
    <name type="scientific">marine metagenome</name>
    <dbReference type="NCBI Taxonomy" id="408172"/>
    <lineage>
        <taxon>unclassified sequences</taxon>
        <taxon>metagenomes</taxon>
        <taxon>ecological metagenomes</taxon>
    </lineage>
</organism>
<gene>
    <name evidence="2" type="ORF">METZ01_LOCUS440825</name>
</gene>
<dbReference type="EMBL" id="UINC01179338">
    <property type="protein sequence ID" value="SVD87971.1"/>
    <property type="molecule type" value="Genomic_DNA"/>
</dbReference>
<evidence type="ECO:0000256" key="1">
    <source>
        <dbReference type="SAM" id="MobiDB-lite"/>
    </source>
</evidence>
<proteinExistence type="predicted"/>
<sequence>YIILILFLSFTIYSCAKKTSTSSTTTDTSTTATSTCTGTSSGSGPTIGSVTLEEAAYLSSCFGGTKIKLEFKNNSSAQYNQYSYSGSSCTGTASTISTSCIESITVSSTTVTKQTYIDGSLGSNVTGYDTTGSIDGTTTYMNFSADNASVFYYNQASTQSRLDSNAYFFWKFTKQ</sequence>